<dbReference type="InterPro" id="IPR045851">
    <property type="entry name" value="AMP-bd_C_sf"/>
</dbReference>
<evidence type="ECO:0000259" key="3">
    <source>
        <dbReference type="Pfam" id="PF00501"/>
    </source>
</evidence>
<proteinExistence type="inferred from homology"/>
<evidence type="ECO:0000256" key="1">
    <source>
        <dbReference type="ARBA" id="ARBA00006432"/>
    </source>
</evidence>
<accession>A0A480B248</accession>
<dbReference type="PANTHER" id="PTHR43201:SF5">
    <property type="entry name" value="MEDIUM-CHAIN ACYL-COA LIGASE ACSF2, MITOCHONDRIAL"/>
    <property type="match status" value="1"/>
</dbReference>
<dbReference type="OrthoDB" id="9766486at2"/>
<dbReference type="PANTHER" id="PTHR43201">
    <property type="entry name" value="ACYL-COA SYNTHETASE"/>
    <property type="match status" value="1"/>
</dbReference>
<organism evidence="5 6">
    <name type="scientific">Pseudaquabacterium pictum</name>
    <dbReference type="NCBI Taxonomy" id="2315236"/>
    <lineage>
        <taxon>Bacteria</taxon>
        <taxon>Pseudomonadati</taxon>
        <taxon>Pseudomonadota</taxon>
        <taxon>Betaproteobacteria</taxon>
        <taxon>Burkholderiales</taxon>
        <taxon>Sphaerotilaceae</taxon>
        <taxon>Pseudaquabacterium</taxon>
    </lineage>
</organism>
<dbReference type="InterPro" id="IPR020845">
    <property type="entry name" value="AMP-binding_CS"/>
</dbReference>
<name>A0A480B248_9BURK</name>
<evidence type="ECO:0000259" key="4">
    <source>
        <dbReference type="Pfam" id="PF13193"/>
    </source>
</evidence>
<dbReference type="GO" id="GO:0031956">
    <property type="term" value="F:medium-chain fatty acid-CoA ligase activity"/>
    <property type="evidence" value="ECO:0007669"/>
    <property type="project" value="TreeGrafter"/>
</dbReference>
<dbReference type="AlphaFoldDB" id="A0A480B248"/>
<sequence>MTTDAPRLSHACGSTAPPLQECTIGQALDATVARHGDREALVVPHQGVRWTWRQLADQADAVAAGLLAMGLQPGDRVGIWAPNCAEWVLTQLATARAGLVLVNVNPAYRRSELEYALNKVGCTALVLAPALKTSDYLAIVNDLAPELAASTPGQLQAAALPALRWVVRLGEAATPGMLNFNAIAGLATAASRARLAALGPTLRATDAINIQFTSGTTGHPKGATLTHRNILNNGFFVGEAIRLTEADRLCIPVPLYHCFGMVMGNLGCLTHGATMVYPAEAFDPLAVLQTVQDERCTALYGVPTMFIAELDHPRFAEFDIGSLRTGIMAGSPCPIEVMKRVQAQMHMTEVTIAYGMTETSPVSTQSAVDDPLDKRVSTVGRVQPHLEVKIADEQGRPVPVGTTGELCTRGYSVMQGYWGDPAKTAEAVDAEGWMHTGDLATMDAEGYVNIVGRLKDMVIRGGENVYPREIEEFLYRHPAVQDVQVVGVPDVKYGEELCAWIKLRDGAAATPDEIRDFCRGQIAHYKIPRHIRFVDGFPMTITGKIQKYVMRQETIAALGLSEIKTA</sequence>
<dbReference type="GO" id="GO:0006631">
    <property type="term" value="P:fatty acid metabolic process"/>
    <property type="evidence" value="ECO:0007669"/>
    <property type="project" value="TreeGrafter"/>
</dbReference>
<dbReference type="NCBIfam" id="NF009233">
    <property type="entry name" value="PRK12583.1"/>
    <property type="match status" value="1"/>
</dbReference>
<gene>
    <name evidence="5" type="ORF">AQPW35_50460</name>
</gene>
<comment type="caution">
    <text evidence="5">The sequence shown here is derived from an EMBL/GenBank/DDBJ whole genome shotgun (WGS) entry which is preliminary data.</text>
</comment>
<dbReference type="Pfam" id="PF00501">
    <property type="entry name" value="AMP-binding"/>
    <property type="match status" value="1"/>
</dbReference>
<feature type="domain" description="AMP-binding enzyme C-terminal" evidence="4">
    <location>
        <begin position="469"/>
        <end position="544"/>
    </location>
</feature>
<dbReference type="CDD" id="cd05917">
    <property type="entry name" value="FACL_like_2"/>
    <property type="match status" value="1"/>
</dbReference>
<dbReference type="InterPro" id="IPR000873">
    <property type="entry name" value="AMP-dep_synth/lig_dom"/>
</dbReference>
<dbReference type="Gene3D" id="3.40.50.12780">
    <property type="entry name" value="N-terminal domain of ligase-like"/>
    <property type="match status" value="1"/>
</dbReference>
<evidence type="ECO:0000313" key="6">
    <source>
        <dbReference type="Proteomes" id="UP000301751"/>
    </source>
</evidence>
<reference evidence="6" key="1">
    <citation type="submission" date="2019-03" db="EMBL/GenBank/DDBJ databases">
        <title>Aquabacterium pictum sp.nov., the first bacteriochlorophyll a-containing freshwater bacterium in the genus Aquabacterium of the class Betaproteobacteria.</title>
        <authorList>
            <person name="Hirose S."/>
            <person name="Tank M."/>
            <person name="Hara E."/>
            <person name="Tamaki H."/>
            <person name="Takaichi S."/>
            <person name="Haruta S."/>
            <person name="Hanada S."/>
        </authorList>
    </citation>
    <scope>NUCLEOTIDE SEQUENCE [LARGE SCALE GENOMIC DNA]</scope>
    <source>
        <strain evidence="6">W35</strain>
    </source>
</reference>
<keyword evidence="2" id="KW-0436">Ligase</keyword>
<evidence type="ECO:0000313" key="5">
    <source>
        <dbReference type="EMBL" id="GCL65965.1"/>
    </source>
</evidence>
<dbReference type="EMBL" id="BJCL01000022">
    <property type="protein sequence ID" value="GCL65965.1"/>
    <property type="molecule type" value="Genomic_DNA"/>
</dbReference>
<dbReference type="SUPFAM" id="SSF56801">
    <property type="entry name" value="Acetyl-CoA synthetase-like"/>
    <property type="match status" value="1"/>
</dbReference>
<dbReference type="FunFam" id="3.30.300.30:FF:000008">
    <property type="entry name" value="2,3-dihydroxybenzoate-AMP ligase"/>
    <property type="match status" value="1"/>
</dbReference>
<dbReference type="InterPro" id="IPR025110">
    <property type="entry name" value="AMP-bd_C"/>
</dbReference>
<feature type="domain" description="AMP-dependent synthetase/ligase" evidence="3">
    <location>
        <begin position="29"/>
        <end position="418"/>
    </location>
</feature>
<evidence type="ECO:0000256" key="2">
    <source>
        <dbReference type="ARBA" id="ARBA00022598"/>
    </source>
</evidence>
<dbReference type="InterPro" id="IPR042099">
    <property type="entry name" value="ANL_N_sf"/>
</dbReference>
<dbReference type="Proteomes" id="UP000301751">
    <property type="component" value="Unassembled WGS sequence"/>
</dbReference>
<protein>
    <submittedName>
        <fullName evidence="5">AMP-binding protein</fullName>
    </submittedName>
</protein>
<dbReference type="FunFam" id="3.40.50.12780:FF:000003">
    <property type="entry name" value="Long-chain-fatty-acid--CoA ligase FadD"/>
    <property type="match status" value="1"/>
</dbReference>
<keyword evidence="6" id="KW-1185">Reference proteome</keyword>
<dbReference type="RefSeq" id="WP_137735664.1">
    <property type="nucleotide sequence ID" value="NZ_BJCL01000022.1"/>
</dbReference>
<dbReference type="Gene3D" id="3.30.300.30">
    <property type="match status" value="1"/>
</dbReference>
<dbReference type="Pfam" id="PF13193">
    <property type="entry name" value="AMP-binding_C"/>
    <property type="match status" value="1"/>
</dbReference>
<comment type="similarity">
    <text evidence="1">Belongs to the ATP-dependent AMP-binding enzyme family.</text>
</comment>
<dbReference type="PROSITE" id="PS00455">
    <property type="entry name" value="AMP_BINDING"/>
    <property type="match status" value="1"/>
</dbReference>